<keyword evidence="11" id="KW-1185">Reference proteome</keyword>
<dbReference type="FunFam" id="1.10.10.10:FF:000005">
    <property type="entry name" value="Two-component system response regulator"/>
    <property type="match status" value="1"/>
</dbReference>
<dbReference type="InterPro" id="IPR036388">
    <property type="entry name" value="WH-like_DNA-bd_sf"/>
</dbReference>
<dbReference type="AlphaFoldDB" id="A0A7X5UZN9"/>
<reference evidence="10 11" key="1">
    <citation type="submission" date="2020-03" db="EMBL/GenBank/DDBJ databases">
        <title>Genomic Encyclopedia of Type Strains, Phase IV (KMG-IV): sequencing the most valuable type-strain genomes for metagenomic binning, comparative biology and taxonomic classification.</title>
        <authorList>
            <person name="Goeker M."/>
        </authorList>
    </citation>
    <scope>NUCLEOTIDE SEQUENCE [LARGE SCALE GENOMIC DNA]</scope>
    <source>
        <strain evidence="10 11">DSM 4733</strain>
    </source>
</reference>
<name>A0A7X5UZN9_9SPHN</name>
<dbReference type="CDD" id="cd00383">
    <property type="entry name" value="trans_reg_C"/>
    <property type="match status" value="1"/>
</dbReference>
<evidence type="ECO:0000259" key="8">
    <source>
        <dbReference type="PROSITE" id="PS50110"/>
    </source>
</evidence>
<dbReference type="PROSITE" id="PS51755">
    <property type="entry name" value="OMPR_PHOB"/>
    <property type="match status" value="1"/>
</dbReference>
<dbReference type="GO" id="GO:0005829">
    <property type="term" value="C:cytosol"/>
    <property type="evidence" value="ECO:0007669"/>
    <property type="project" value="TreeGrafter"/>
</dbReference>
<protein>
    <submittedName>
        <fullName evidence="10">Two-component system OmpR family response regulator</fullName>
    </submittedName>
</protein>
<evidence type="ECO:0000313" key="11">
    <source>
        <dbReference type="Proteomes" id="UP000564677"/>
    </source>
</evidence>
<dbReference type="GO" id="GO:0006355">
    <property type="term" value="P:regulation of DNA-templated transcription"/>
    <property type="evidence" value="ECO:0007669"/>
    <property type="project" value="InterPro"/>
</dbReference>
<dbReference type="RefSeq" id="WP_167299560.1">
    <property type="nucleotide sequence ID" value="NZ_JAASQV010000002.1"/>
</dbReference>
<evidence type="ECO:0000256" key="5">
    <source>
        <dbReference type="ARBA" id="ARBA00023163"/>
    </source>
</evidence>
<dbReference type="Pfam" id="PF00072">
    <property type="entry name" value="Response_reg"/>
    <property type="match status" value="1"/>
</dbReference>
<feature type="domain" description="OmpR/PhoB-type" evidence="9">
    <location>
        <begin position="125"/>
        <end position="223"/>
    </location>
</feature>
<keyword evidence="1 6" id="KW-0597">Phosphoprotein</keyword>
<sequence>MKLLLLEDDTETRVHIVRLLEAEGHIVDTARTGPDAIFLGTTGAYAVLVLDRMVPDVDGLAVLRALRAADVQTPVLFLTAMGEVDDRVAGLRAGADDYLVKPFAASELLARIAALSRRRPVAEVATVLRAADLEIDLLKRRVTRAGRRIELQQQEYKLLEYLLRHEGEIVTRSMLLENVWSFHFDPGSNLIESHMSRLRAKVDKGFDRELIHTIRGAGYRLDANP</sequence>
<comment type="caution">
    <text evidence="10">The sequence shown here is derived from an EMBL/GenBank/DDBJ whole genome shotgun (WGS) entry which is preliminary data.</text>
</comment>
<dbReference type="SUPFAM" id="SSF46894">
    <property type="entry name" value="C-terminal effector domain of the bipartite response regulators"/>
    <property type="match status" value="1"/>
</dbReference>
<dbReference type="SMART" id="SM00862">
    <property type="entry name" value="Trans_reg_C"/>
    <property type="match status" value="1"/>
</dbReference>
<dbReference type="Pfam" id="PF00486">
    <property type="entry name" value="Trans_reg_C"/>
    <property type="match status" value="1"/>
</dbReference>
<dbReference type="SMART" id="SM00448">
    <property type="entry name" value="REC"/>
    <property type="match status" value="1"/>
</dbReference>
<evidence type="ECO:0000256" key="2">
    <source>
        <dbReference type="ARBA" id="ARBA00023012"/>
    </source>
</evidence>
<keyword evidence="4 7" id="KW-0238">DNA-binding</keyword>
<dbReference type="Gene3D" id="6.10.250.690">
    <property type="match status" value="1"/>
</dbReference>
<evidence type="ECO:0000256" key="3">
    <source>
        <dbReference type="ARBA" id="ARBA00023015"/>
    </source>
</evidence>
<dbReference type="InterPro" id="IPR001867">
    <property type="entry name" value="OmpR/PhoB-type_DNA-bd"/>
</dbReference>
<evidence type="ECO:0000313" key="10">
    <source>
        <dbReference type="EMBL" id="NIJ65123.1"/>
    </source>
</evidence>
<dbReference type="PANTHER" id="PTHR48111:SF76">
    <property type="entry name" value="TWO-COMPONENT RESPONSE REGULATOR"/>
    <property type="match status" value="1"/>
</dbReference>
<dbReference type="InterPro" id="IPR039420">
    <property type="entry name" value="WalR-like"/>
</dbReference>
<accession>A0A7X5UZN9</accession>
<feature type="domain" description="Response regulatory" evidence="8">
    <location>
        <begin position="2"/>
        <end position="116"/>
    </location>
</feature>
<keyword evidence="3" id="KW-0805">Transcription regulation</keyword>
<keyword evidence="2" id="KW-0902">Two-component regulatory system</keyword>
<dbReference type="Gene3D" id="3.40.50.2300">
    <property type="match status" value="1"/>
</dbReference>
<dbReference type="PANTHER" id="PTHR48111">
    <property type="entry name" value="REGULATOR OF RPOS"/>
    <property type="match status" value="1"/>
</dbReference>
<organism evidence="10 11">
    <name type="scientific">Sphingomonas leidyi</name>
    <dbReference type="NCBI Taxonomy" id="68569"/>
    <lineage>
        <taxon>Bacteria</taxon>
        <taxon>Pseudomonadati</taxon>
        <taxon>Pseudomonadota</taxon>
        <taxon>Alphaproteobacteria</taxon>
        <taxon>Sphingomonadales</taxon>
        <taxon>Sphingomonadaceae</taxon>
        <taxon>Sphingomonas</taxon>
    </lineage>
</organism>
<gene>
    <name evidence="10" type="ORF">FHR20_002085</name>
</gene>
<dbReference type="GO" id="GO:0032993">
    <property type="term" value="C:protein-DNA complex"/>
    <property type="evidence" value="ECO:0007669"/>
    <property type="project" value="TreeGrafter"/>
</dbReference>
<evidence type="ECO:0000259" key="9">
    <source>
        <dbReference type="PROSITE" id="PS51755"/>
    </source>
</evidence>
<proteinExistence type="predicted"/>
<dbReference type="EMBL" id="JAASQV010000002">
    <property type="protein sequence ID" value="NIJ65123.1"/>
    <property type="molecule type" value="Genomic_DNA"/>
</dbReference>
<dbReference type="Proteomes" id="UP000564677">
    <property type="component" value="Unassembled WGS sequence"/>
</dbReference>
<evidence type="ECO:0000256" key="1">
    <source>
        <dbReference type="ARBA" id="ARBA00022553"/>
    </source>
</evidence>
<evidence type="ECO:0000256" key="6">
    <source>
        <dbReference type="PROSITE-ProRule" id="PRU00169"/>
    </source>
</evidence>
<dbReference type="InterPro" id="IPR011006">
    <property type="entry name" value="CheY-like_superfamily"/>
</dbReference>
<feature type="modified residue" description="4-aspartylphosphate" evidence="6">
    <location>
        <position position="51"/>
    </location>
</feature>
<dbReference type="PROSITE" id="PS50110">
    <property type="entry name" value="RESPONSE_REGULATORY"/>
    <property type="match status" value="1"/>
</dbReference>
<evidence type="ECO:0000256" key="7">
    <source>
        <dbReference type="PROSITE-ProRule" id="PRU01091"/>
    </source>
</evidence>
<dbReference type="GO" id="GO:0000156">
    <property type="term" value="F:phosphorelay response regulator activity"/>
    <property type="evidence" value="ECO:0007669"/>
    <property type="project" value="TreeGrafter"/>
</dbReference>
<feature type="DNA-binding region" description="OmpR/PhoB-type" evidence="7">
    <location>
        <begin position="125"/>
        <end position="223"/>
    </location>
</feature>
<keyword evidence="5" id="KW-0804">Transcription</keyword>
<dbReference type="InterPro" id="IPR001789">
    <property type="entry name" value="Sig_transdc_resp-reg_receiver"/>
</dbReference>
<dbReference type="GO" id="GO:0000976">
    <property type="term" value="F:transcription cis-regulatory region binding"/>
    <property type="evidence" value="ECO:0007669"/>
    <property type="project" value="TreeGrafter"/>
</dbReference>
<dbReference type="InterPro" id="IPR016032">
    <property type="entry name" value="Sig_transdc_resp-reg_C-effctor"/>
</dbReference>
<dbReference type="Gene3D" id="1.10.10.10">
    <property type="entry name" value="Winged helix-like DNA-binding domain superfamily/Winged helix DNA-binding domain"/>
    <property type="match status" value="1"/>
</dbReference>
<dbReference type="SUPFAM" id="SSF52172">
    <property type="entry name" value="CheY-like"/>
    <property type="match status" value="1"/>
</dbReference>
<evidence type="ECO:0000256" key="4">
    <source>
        <dbReference type="ARBA" id="ARBA00023125"/>
    </source>
</evidence>